<dbReference type="EMBL" id="CAJVPU010015688">
    <property type="protein sequence ID" value="CAG8648376.1"/>
    <property type="molecule type" value="Genomic_DNA"/>
</dbReference>
<reference evidence="1" key="1">
    <citation type="submission" date="2021-06" db="EMBL/GenBank/DDBJ databases">
        <authorList>
            <person name="Kallberg Y."/>
            <person name="Tangrot J."/>
            <person name="Rosling A."/>
        </authorList>
    </citation>
    <scope>NUCLEOTIDE SEQUENCE</scope>
    <source>
        <strain evidence="1">IL203A</strain>
    </source>
</reference>
<proteinExistence type="predicted"/>
<sequence>DSVELATISGSSALYSLENLIVCEKLLVIVFSIVATTLQAGKNQQPLSVIADDGFIELMKEAIPNYKLPSKKAIKILLL</sequence>
<evidence type="ECO:0000313" key="2">
    <source>
        <dbReference type="Proteomes" id="UP000789702"/>
    </source>
</evidence>
<comment type="caution">
    <text evidence="1">The sequence shown here is derived from an EMBL/GenBank/DDBJ whole genome shotgun (WGS) entry which is preliminary data.</text>
</comment>
<dbReference type="Proteomes" id="UP000789702">
    <property type="component" value="Unassembled WGS sequence"/>
</dbReference>
<evidence type="ECO:0000313" key="1">
    <source>
        <dbReference type="EMBL" id="CAG8648376.1"/>
    </source>
</evidence>
<accession>A0ACA9NG40</accession>
<name>A0ACA9NG40_9GLOM</name>
<organism evidence="1 2">
    <name type="scientific">Dentiscutata heterogama</name>
    <dbReference type="NCBI Taxonomy" id="1316150"/>
    <lineage>
        <taxon>Eukaryota</taxon>
        <taxon>Fungi</taxon>
        <taxon>Fungi incertae sedis</taxon>
        <taxon>Mucoromycota</taxon>
        <taxon>Glomeromycotina</taxon>
        <taxon>Glomeromycetes</taxon>
        <taxon>Diversisporales</taxon>
        <taxon>Gigasporaceae</taxon>
        <taxon>Dentiscutata</taxon>
    </lineage>
</organism>
<feature type="non-terminal residue" evidence="1">
    <location>
        <position position="1"/>
    </location>
</feature>
<gene>
    <name evidence="1" type="ORF">DHETER_LOCUS9170</name>
</gene>
<protein>
    <submittedName>
        <fullName evidence="1">12569_t:CDS:1</fullName>
    </submittedName>
</protein>
<keyword evidence="2" id="KW-1185">Reference proteome</keyword>